<accession>C3L4A9</accession>
<dbReference type="InterPro" id="IPR052894">
    <property type="entry name" value="AsmA-related"/>
</dbReference>
<dbReference type="PANTHER" id="PTHR30441">
    <property type="entry name" value="DUF748 DOMAIN-CONTAINING PROTEIN"/>
    <property type="match status" value="1"/>
</dbReference>
<dbReference type="GO" id="GO:0090313">
    <property type="term" value="P:regulation of protein targeting to membrane"/>
    <property type="evidence" value="ECO:0007669"/>
    <property type="project" value="TreeGrafter"/>
</dbReference>
<dbReference type="Proteomes" id="UP000001227">
    <property type="component" value="Chromosome"/>
</dbReference>
<name>C3L4A9_AMOA5</name>
<dbReference type="STRING" id="452471.Aasi_1949"/>
<dbReference type="eggNOG" id="COG2982">
    <property type="taxonomic scope" value="Bacteria"/>
</dbReference>
<organism evidence="1 2">
    <name type="scientific">Amoebophilus asiaticus (strain 5a2)</name>
    <dbReference type="NCBI Taxonomy" id="452471"/>
    <lineage>
        <taxon>Bacteria</taxon>
        <taxon>Pseudomonadati</taxon>
        <taxon>Bacteroidota</taxon>
        <taxon>Cytophagia</taxon>
        <taxon>Cytophagales</taxon>
        <taxon>Amoebophilaceae</taxon>
        <taxon>Candidatus Amoebophilus</taxon>
    </lineage>
</organism>
<evidence type="ECO:0000313" key="1">
    <source>
        <dbReference type="EMBL" id="ACP21150.1"/>
    </source>
</evidence>
<protein>
    <submittedName>
        <fullName evidence="1">Uncharacterized protein</fullName>
    </submittedName>
</protein>
<dbReference type="EMBL" id="CP001102">
    <property type="protein sequence ID" value="ACP21150.1"/>
    <property type="molecule type" value="Genomic_DNA"/>
</dbReference>
<proteinExistence type="predicted"/>
<reference evidence="1 2" key="1">
    <citation type="journal article" date="2010" name="J. Bacteriol.">
        <title>The genome of the amoeba symbiont 'Candidatus Amoebophilus asiaticus' reveals common mechanisms for host cell interaction among amoeba-associated bacteria.</title>
        <authorList>
            <person name="Schmitz-Esser S."/>
            <person name="Tischler P."/>
            <person name="Arnold R."/>
            <person name="Montanaro J."/>
            <person name="Wagner M."/>
            <person name="Rattei T."/>
            <person name="Horn M."/>
        </authorList>
    </citation>
    <scope>NUCLEOTIDE SEQUENCE [LARGE SCALE GENOMIC DNA]</scope>
    <source>
        <strain evidence="1 2">5a2</strain>
    </source>
</reference>
<dbReference type="PANTHER" id="PTHR30441:SF8">
    <property type="entry name" value="DUF748 DOMAIN-CONTAINING PROTEIN"/>
    <property type="match status" value="1"/>
</dbReference>
<keyword evidence="2" id="KW-1185">Reference proteome</keyword>
<sequence length="802" mass="90894">MLATGVYIYYYQEQIIPKAFQAAISALKLPINAKHVEISLLKDFPRLSLLLHQVTIKDSENTNNILVADQVGCVFNIIHFLKGKYILEQLFVNQGTLSIPVQKQVARTVRTDNAIEDALQANFTFPVHLKKLVLNDVKCIYPGKLSSEQVIIHTQKIFAKFNMQNQHLSMHVKGQAVIQEIAYKPISYASTIPIYISTDIEYNLLEQVYSLHRSTIKQSNNTLYLQGTWSPNIVKPYIDIQLKAPRLAISKILAFIPAVYREQVLSYGPKGKLACNLQFTQRDKTSIAVDFKLHEGSLLPKNLKQSIQVENVVGKLTIPNIQELNTSTLQVDNYEVKLGASQLSGSIQLNDFKKLYIKNQAKIVLDFPTLMPALSSSSDMHPTGQLIGHWDLNTSLDNILKHNAIHKSTSFKGQLSAQGVQFIYNQTLFQLQECVSLLLQDNVLHIKDVAGHIEGKPFVLSGTIDNWSTFLGDNQHKLHFNAKLYADYLALDKILQVSTMQHNHKPMDWSWLTTYLRGELECDIEEVIYKRFRGNKIRGRFKIVEQQLIADAIELIFAGGKARLAGSISTKADSLEIYTYANLQNVQLPALFYTFENFNQRFLEDRHLGGHVCSDIELTIQTDKQLHIDVNSLKADIAVQLHNGLLRDFEPMQRLSAYVPEKELKLLRFSSLKNNIHIKDQTIHIPPMEVHTSLTSIQLAGTHTFDGKIAYNLVVPLRNANSEEIRRQMPEINEEALAGLNLYLKLEGTTQNYALRYGNSLFKLNIKENLKRQGTILGDILQGNAAPKQAKELSTDEYFDFG</sequence>
<evidence type="ECO:0000313" key="2">
    <source>
        <dbReference type="Proteomes" id="UP000001227"/>
    </source>
</evidence>
<dbReference type="GO" id="GO:0005886">
    <property type="term" value="C:plasma membrane"/>
    <property type="evidence" value="ECO:0007669"/>
    <property type="project" value="TreeGrafter"/>
</dbReference>
<gene>
    <name evidence="1" type="ordered locus">Aasi_1949</name>
</gene>
<dbReference type="AlphaFoldDB" id="C3L4A9"/>
<dbReference type="HOGENOM" id="CLU_338831_0_0_10"/>
<dbReference type="KEGG" id="aas:Aasi_1949"/>